<comment type="similarity">
    <text evidence="1">Belongs to the UPF0161 family.</text>
</comment>
<evidence type="ECO:0000313" key="3">
    <source>
        <dbReference type="Proteomes" id="UP000294980"/>
    </source>
</evidence>
<dbReference type="EMBL" id="SLWX01000018">
    <property type="protein sequence ID" value="TCO72592.1"/>
    <property type="molecule type" value="Genomic_DNA"/>
</dbReference>
<evidence type="ECO:0000256" key="1">
    <source>
        <dbReference type="HAMAP-Rule" id="MF_00386"/>
    </source>
</evidence>
<proteinExistence type="inferred from homology"/>
<dbReference type="PANTHER" id="PTHR33383:SF1">
    <property type="entry name" value="MEMBRANE PROTEIN INSERTION EFFICIENCY FACTOR-RELATED"/>
    <property type="match status" value="1"/>
</dbReference>
<dbReference type="AlphaFoldDB" id="A0A4R2KJ98"/>
<sequence>MKQVLIFIIKLYKWCVSPFVGHHCRFYPTCSTYACEAIATHGSLRGSWLALRRLLKCHPWHEGGVDPVPPCPDNC</sequence>
<protein>
    <recommendedName>
        <fullName evidence="1">Putative membrane protein insertion efficiency factor</fullName>
    </recommendedName>
</protein>
<dbReference type="InterPro" id="IPR002696">
    <property type="entry name" value="Membr_insert_effic_factor_YidD"/>
</dbReference>
<comment type="subcellular location">
    <subcellularLocation>
        <location evidence="1">Cell membrane</location>
        <topology evidence="1">Peripheral membrane protein</topology>
        <orientation evidence="1">Cytoplasmic side</orientation>
    </subcellularLocation>
</comment>
<dbReference type="OrthoDB" id="9801753at2"/>
<dbReference type="RefSeq" id="WP_117319291.1">
    <property type="nucleotide sequence ID" value="NZ_QQSW01000022.1"/>
</dbReference>
<dbReference type="SMART" id="SM01234">
    <property type="entry name" value="Haemolytic"/>
    <property type="match status" value="1"/>
</dbReference>
<dbReference type="PANTHER" id="PTHR33383">
    <property type="entry name" value="MEMBRANE PROTEIN INSERTION EFFICIENCY FACTOR-RELATED"/>
    <property type="match status" value="1"/>
</dbReference>
<reference evidence="2 3" key="1">
    <citation type="submission" date="2019-03" db="EMBL/GenBank/DDBJ databases">
        <title>Genomic Encyclopedia of Type Strains, Phase IV (KMG-IV): sequencing the most valuable type-strain genomes for metagenomic binning, comparative biology and taxonomic classification.</title>
        <authorList>
            <person name="Goeker M."/>
        </authorList>
    </citation>
    <scope>NUCLEOTIDE SEQUENCE [LARGE SCALE GENOMIC DNA]</scope>
    <source>
        <strain evidence="2 3">DSM 23344</strain>
    </source>
</reference>
<keyword evidence="3" id="KW-1185">Reference proteome</keyword>
<gene>
    <name evidence="2" type="ORF">EV688_11819</name>
</gene>
<dbReference type="Pfam" id="PF01809">
    <property type="entry name" value="YidD"/>
    <property type="match status" value="1"/>
</dbReference>
<comment type="caution">
    <text evidence="2">The sequence shown here is derived from an EMBL/GenBank/DDBJ whole genome shotgun (WGS) entry which is preliminary data.</text>
</comment>
<organism evidence="2 3">
    <name type="scientific">Chromatocurvus halotolerans</name>
    <dbReference type="NCBI Taxonomy" id="1132028"/>
    <lineage>
        <taxon>Bacteria</taxon>
        <taxon>Pseudomonadati</taxon>
        <taxon>Pseudomonadota</taxon>
        <taxon>Gammaproteobacteria</taxon>
        <taxon>Cellvibrionales</taxon>
        <taxon>Halieaceae</taxon>
        <taxon>Chromatocurvus</taxon>
    </lineage>
</organism>
<keyword evidence="1" id="KW-1003">Cell membrane</keyword>
<keyword evidence="1" id="KW-0472">Membrane</keyword>
<comment type="function">
    <text evidence="1">Could be involved in insertion of integral membrane proteins into the membrane.</text>
</comment>
<dbReference type="NCBIfam" id="TIGR00278">
    <property type="entry name" value="membrane protein insertion efficiency factor YidD"/>
    <property type="match status" value="1"/>
</dbReference>
<dbReference type="HAMAP" id="MF_00386">
    <property type="entry name" value="UPF0161_YidD"/>
    <property type="match status" value="1"/>
</dbReference>
<evidence type="ECO:0000313" key="2">
    <source>
        <dbReference type="EMBL" id="TCO72592.1"/>
    </source>
</evidence>
<dbReference type="GO" id="GO:0005886">
    <property type="term" value="C:plasma membrane"/>
    <property type="evidence" value="ECO:0007669"/>
    <property type="project" value="UniProtKB-SubCell"/>
</dbReference>
<dbReference type="Proteomes" id="UP000294980">
    <property type="component" value="Unassembled WGS sequence"/>
</dbReference>
<accession>A0A4R2KJ98</accession>
<name>A0A4R2KJ98_9GAMM</name>